<dbReference type="InterPro" id="IPR051043">
    <property type="entry name" value="Sulfatase_Mod_Factor_Kinase"/>
</dbReference>
<evidence type="ECO:0000313" key="4">
    <source>
        <dbReference type="Proteomes" id="UP000324233"/>
    </source>
</evidence>
<gene>
    <name evidence="3" type="primary">pkn1_7</name>
    <name evidence="3" type="ORF">OJF2_69970</name>
</gene>
<feature type="signal peptide" evidence="1">
    <location>
        <begin position="1"/>
        <end position="21"/>
    </location>
</feature>
<dbReference type="SUPFAM" id="SSF56436">
    <property type="entry name" value="C-type lectin-like"/>
    <property type="match status" value="1"/>
</dbReference>
<organism evidence="3 4">
    <name type="scientific">Aquisphaera giovannonii</name>
    <dbReference type="NCBI Taxonomy" id="406548"/>
    <lineage>
        <taxon>Bacteria</taxon>
        <taxon>Pseudomonadati</taxon>
        <taxon>Planctomycetota</taxon>
        <taxon>Planctomycetia</taxon>
        <taxon>Isosphaerales</taxon>
        <taxon>Isosphaeraceae</taxon>
        <taxon>Aquisphaera</taxon>
    </lineage>
</organism>
<dbReference type="Proteomes" id="UP000324233">
    <property type="component" value="Chromosome"/>
</dbReference>
<dbReference type="RefSeq" id="WP_168222205.1">
    <property type="nucleotide sequence ID" value="NZ_CP042997.1"/>
</dbReference>
<keyword evidence="3" id="KW-0418">Kinase</keyword>
<dbReference type="PANTHER" id="PTHR23150:SF19">
    <property type="entry name" value="FORMYLGLYCINE-GENERATING ENZYME"/>
    <property type="match status" value="1"/>
</dbReference>
<dbReference type="Gene3D" id="3.90.1580.10">
    <property type="entry name" value="paralog of FGE (formylglycine-generating enzyme)"/>
    <property type="match status" value="1"/>
</dbReference>
<reference evidence="3 4" key="1">
    <citation type="submission" date="2019-08" db="EMBL/GenBank/DDBJ databases">
        <title>Deep-cultivation of Planctomycetes and their phenomic and genomic characterization uncovers novel biology.</title>
        <authorList>
            <person name="Wiegand S."/>
            <person name="Jogler M."/>
            <person name="Boedeker C."/>
            <person name="Pinto D."/>
            <person name="Vollmers J."/>
            <person name="Rivas-Marin E."/>
            <person name="Kohn T."/>
            <person name="Peeters S.H."/>
            <person name="Heuer A."/>
            <person name="Rast P."/>
            <person name="Oberbeckmann S."/>
            <person name="Bunk B."/>
            <person name="Jeske O."/>
            <person name="Meyerdierks A."/>
            <person name="Storesund J.E."/>
            <person name="Kallscheuer N."/>
            <person name="Luecker S."/>
            <person name="Lage O.M."/>
            <person name="Pohl T."/>
            <person name="Merkel B.J."/>
            <person name="Hornburger P."/>
            <person name="Mueller R.-W."/>
            <person name="Bruemmer F."/>
            <person name="Labrenz M."/>
            <person name="Spormann A.M."/>
            <person name="Op den Camp H."/>
            <person name="Overmann J."/>
            <person name="Amann R."/>
            <person name="Jetten M.S.M."/>
            <person name="Mascher T."/>
            <person name="Medema M.H."/>
            <person name="Devos D.P."/>
            <person name="Kaster A.-K."/>
            <person name="Ovreas L."/>
            <person name="Rohde M."/>
            <person name="Galperin M.Y."/>
            <person name="Jogler C."/>
        </authorList>
    </citation>
    <scope>NUCLEOTIDE SEQUENCE [LARGE SCALE GENOMIC DNA]</scope>
    <source>
        <strain evidence="3 4">OJF2</strain>
    </source>
</reference>
<name>A0A5B9WCR1_9BACT</name>
<keyword evidence="4" id="KW-1185">Reference proteome</keyword>
<dbReference type="GO" id="GO:0004674">
    <property type="term" value="F:protein serine/threonine kinase activity"/>
    <property type="evidence" value="ECO:0007669"/>
    <property type="project" value="UniProtKB-EC"/>
</dbReference>
<proteinExistence type="predicted"/>
<evidence type="ECO:0000256" key="1">
    <source>
        <dbReference type="SAM" id="SignalP"/>
    </source>
</evidence>
<dbReference type="GO" id="GO:0120147">
    <property type="term" value="F:formylglycine-generating oxidase activity"/>
    <property type="evidence" value="ECO:0007669"/>
    <property type="project" value="TreeGrafter"/>
</dbReference>
<accession>A0A5B9WCR1</accession>
<dbReference type="EMBL" id="CP042997">
    <property type="protein sequence ID" value="QEH38396.1"/>
    <property type="molecule type" value="Genomic_DNA"/>
</dbReference>
<dbReference type="AlphaFoldDB" id="A0A5B9WCR1"/>
<feature type="domain" description="Sulfatase-modifying factor enzyme-like" evidence="2">
    <location>
        <begin position="268"/>
        <end position="506"/>
    </location>
</feature>
<evidence type="ECO:0000313" key="3">
    <source>
        <dbReference type="EMBL" id="QEH38396.1"/>
    </source>
</evidence>
<keyword evidence="3" id="KW-0808">Transferase</keyword>
<dbReference type="EC" id="2.7.11.1" evidence="3"/>
<dbReference type="InterPro" id="IPR042095">
    <property type="entry name" value="SUMF_sf"/>
</dbReference>
<protein>
    <submittedName>
        <fullName evidence="3">Serine/threonine-protein kinase pkn1</fullName>
        <ecNumber evidence="3">2.7.11.1</ecNumber>
    </submittedName>
</protein>
<evidence type="ECO:0000259" key="2">
    <source>
        <dbReference type="Pfam" id="PF03781"/>
    </source>
</evidence>
<dbReference type="Pfam" id="PF03781">
    <property type="entry name" value="FGE-sulfatase"/>
    <property type="match status" value="1"/>
</dbReference>
<keyword evidence="1" id="KW-0732">Signal</keyword>
<dbReference type="KEGG" id="agv:OJF2_69970"/>
<feature type="chain" id="PRO_5023083283" evidence="1">
    <location>
        <begin position="22"/>
        <end position="510"/>
    </location>
</feature>
<dbReference type="InterPro" id="IPR016187">
    <property type="entry name" value="CTDL_fold"/>
</dbReference>
<dbReference type="PANTHER" id="PTHR23150">
    <property type="entry name" value="SULFATASE MODIFYING FACTOR 1, 2"/>
    <property type="match status" value="1"/>
</dbReference>
<dbReference type="InterPro" id="IPR005532">
    <property type="entry name" value="SUMF_dom"/>
</dbReference>
<sequence precursor="true">MPGRALLGVLIVGGMANLASAQDPVEFDARRLFSCAEVKPPQQADSARRVIVVVIPVSANFNAEESTIESLRYELRLPKTVTVLDHLPKTQTGTSVVGPQHEQRQEHRVTDLNVEYGGGGRIGFKVFGVGVEAGGGGSKTERDYNEVKTNIQVDRLPAHDQIVVAGTRDEGQTLYFDLKWHDQTTRAGQTDYAILAEVPRDWTGDVATLACVARQGGAAAGRMTKVIGLYLSGDNSARQRVETLLETARPTASATERELISNSIGMKMRLIPAGPFLMGATGESQAYADEKPQHRVTITRPFYLGVYEVTQYEYRQVMGENPSRFNDSELLPVEQVSWLDAVCFCNKLSERESRRPYYKIEGDAVTIQGGSGYRLPTEAEWEYACRAPRNSEEAMKHPFGGDDSALEQYAWFDGNSEKKTHPVGQKKPNRWGLYDMQGNVWEWCQDRYSDVYYRFSPDADPAGPSEAPYRVIRGGSWCYDPWLCRPAYRLRDTPDNRSNALGFRVAAVQE</sequence>